<dbReference type="KEGG" id="snay:FZC37_02810"/>
<dbReference type="PANTHER" id="PTHR13696">
    <property type="entry name" value="P-LOOP CONTAINING NUCLEOSIDE TRIPHOSPHATE HYDROLASE"/>
    <property type="match status" value="1"/>
</dbReference>
<dbReference type="SUPFAM" id="SSF52540">
    <property type="entry name" value="P-loop containing nucleoside triphosphate hydrolases"/>
    <property type="match status" value="1"/>
</dbReference>
<dbReference type="PANTHER" id="PTHR13696:SF96">
    <property type="entry name" value="COBQ_COBB_MIND_PARA NUCLEOTIDE BINDING DOMAIN-CONTAINING PROTEIN"/>
    <property type="match status" value="1"/>
</dbReference>
<dbReference type="Gene3D" id="3.40.50.300">
    <property type="entry name" value="P-loop containing nucleotide triphosphate hydrolases"/>
    <property type="match status" value="1"/>
</dbReference>
<dbReference type="InterPro" id="IPR015223">
    <property type="entry name" value="MipZ"/>
</dbReference>
<dbReference type="OrthoDB" id="13869at2"/>
<gene>
    <name evidence="1" type="ORF">FZC37_02810</name>
</gene>
<evidence type="ECO:0000313" key="2">
    <source>
        <dbReference type="Proteomes" id="UP000323844"/>
    </source>
</evidence>
<dbReference type="CDD" id="cd02042">
    <property type="entry name" value="ParAB_family"/>
    <property type="match status" value="1"/>
</dbReference>
<dbReference type="AlphaFoldDB" id="A0A5C0UJ78"/>
<dbReference type="InterPro" id="IPR050678">
    <property type="entry name" value="DNA_Partitioning_ATPase"/>
</dbReference>
<keyword evidence="2" id="KW-1185">Reference proteome</keyword>
<dbReference type="RefSeq" id="WP_148952198.1">
    <property type="nucleotide sequence ID" value="NZ_CP043312.1"/>
</dbReference>
<sequence>MTKNIEKQEHNAAPFSSSTNRKTHILVIGNIKGGAGKSTCAMHIIAGLIDQGLKVASLDTDGNQKTLTTYIQNRQIFNQKNSDIKLQLPLHFLLQGKSCNSSVTEEQEAKILQHTLNKAKEYADVIVIDTPGSVCSLSSLAHSYADTIVTPVNDSFLDIDVLASVNPDSLKINKLSTYSEMIWKQKLLKAQRDGGEINWVIVRNRLSSIDAKNKRAVSQVIEEISKKVKCRVSPGFGERVIFRELFLKGLTLLDLPAIKQDNLSMSHVAARQELRGLLRFLNISKNS</sequence>
<dbReference type="InterPro" id="IPR027417">
    <property type="entry name" value="P-loop_NTPase"/>
</dbReference>
<dbReference type="Proteomes" id="UP000323844">
    <property type="component" value="Chromosome"/>
</dbReference>
<name>A0A5C0UJ78_9RICK</name>
<evidence type="ECO:0000313" key="1">
    <source>
        <dbReference type="EMBL" id="QEK39837.1"/>
    </source>
</evidence>
<accession>A0A5C0UJ78</accession>
<dbReference type="EMBL" id="CP043312">
    <property type="protein sequence ID" value="QEK39837.1"/>
    <property type="molecule type" value="Genomic_DNA"/>
</dbReference>
<reference evidence="1 2" key="1">
    <citation type="submission" date="2019-08" db="EMBL/GenBank/DDBJ databases">
        <title>Highly reduced genomes of protist endosymbionts show evolutionary convergence.</title>
        <authorList>
            <person name="George E."/>
            <person name="Husnik F."/>
            <person name="Tashyreva D."/>
            <person name="Prokopchuk G."/>
            <person name="Horak A."/>
            <person name="Kwong W.K."/>
            <person name="Lukes J."/>
            <person name="Keeling P.J."/>
        </authorList>
    </citation>
    <scope>NUCLEOTIDE SEQUENCE [LARGE SCALE GENOMIC DNA]</scope>
    <source>
        <strain evidence="1">1621</strain>
    </source>
</reference>
<dbReference type="Pfam" id="PF09140">
    <property type="entry name" value="MipZ"/>
    <property type="match status" value="1"/>
</dbReference>
<protein>
    <submittedName>
        <fullName evidence="1">AAA family ATPase</fullName>
    </submittedName>
</protein>
<proteinExistence type="predicted"/>
<organism evidence="1 2">
    <name type="scientific">Candidatus Sneabacter namystus</name>
    <dbReference type="NCBI Taxonomy" id="2601646"/>
    <lineage>
        <taxon>Bacteria</taxon>
        <taxon>Pseudomonadati</taxon>
        <taxon>Pseudomonadota</taxon>
        <taxon>Alphaproteobacteria</taxon>
        <taxon>Rickettsiales</taxon>
        <taxon>Rickettsiaceae</taxon>
        <taxon>Rickettsieae</taxon>
        <taxon>Candidatus Sneabacter</taxon>
    </lineage>
</organism>